<dbReference type="PANTHER" id="PTHR42305">
    <property type="entry name" value="MEMBRANE PROTEIN RV1733C-RELATED"/>
    <property type="match status" value="1"/>
</dbReference>
<evidence type="ECO:0000313" key="2">
    <source>
        <dbReference type="EMBL" id="MFC6085864.1"/>
    </source>
</evidence>
<dbReference type="RefSeq" id="WP_380760455.1">
    <property type="nucleotide sequence ID" value="NZ_JBHSRF010000071.1"/>
</dbReference>
<keyword evidence="3" id="KW-1185">Reference proteome</keyword>
<evidence type="ECO:0000256" key="1">
    <source>
        <dbReference type="SAM" id="Phobius"/>
    </source>
</evidence>
<dbReference type="EMBL" id="JBHSRF010000071">
    <property type="protein sequence ID" value="MFC6085864.1"/>
    <property type="molecule type" value="Genomic_DNA"/>
</dbReference>
<gene>
    <name evidence="2" type="ORF">ACFP1K_32185</name>
</gene>
<keyword evidence="1" id="KW-0472">Membrane</keyword>
<dbReference type="PANTHER" id="PTHR42305:SF1">
    <property type="entry name" value="MEMBRANE PROTEIN RV1733C-RELATED"/>
    <property type="match status" value="1"/>
</dbReference>
<protein>
    <recommendedName>
        <fullName evidence="4">Integral membrane protein</fullName>
    </recommendedName>
</protein>
<evidence type="ECO:0000313" key="3">
    <source>
        <dbReference type="Proteomes" id="UP001596137"/>
    </source>
</evidence>
<keyword evidence="1" id="KW-1133">Transmembrane helix</keyword>
<evidence type="ECO:0008006" key="4">
    <source>
        <dbReference type="Google" id="ProtNLM"/>
    </source>
</evidence>
<name>A0ABW1NR77_9ACTN</name>
<organism evidence="2 3">
    <name type="scientific">Sphaerisporangium aureirubrum</name>
    <dbReference type="NCBI Taxonomy" id="1544736"/>
    <lineage>
        <taxon>Bacteria</taxon>
        <taxon>Bacillati</taxon>
        <taxon>Actinomycetota</taxon>
        <taxon>Actinomycetes</taxon>
        <taxon>Streptosporangiales</taxon>
        <taxon>Streptosporangiaceae</taxon>
        <taxon>Sphaerisporangium</taxon>
    </lineage>
</organism>
<comment type="caution">
    <text evidence="2">The sequence shown here is derived from an EMBL/GenBank/DDBJ whole genome shotgun (WGS) entry which is preliminary data.</text>
</comment>
<keyword evidence="1" id="KW-0812">Transmembrane</keyword>
<sequence length="197" mass="21377">MRDVGRWVMRRVRLYRPDGNALRRRTDRIESFVVLVCGLLFTGSLALAFATGGALYRAGVAAERSGHWVAARVLRDAPAPRTSVDSVRAELRTPVSWTDVRGRTMIAEAPVFLGTRAGSTVRVWLDAKGRPGGTRPDRAMTVARAMAGATGTVTVTGGLLLGCFALVRRSLDRRRYAAWDVAWLAAGKPRGANPETT</sequence>
<dbReference type="Proteomes" id="UP001596137">
    <property type="component" value="Unassembled WGS sequence"/>
</dbReference>
<feature type="transmembrane region" description="Helical" evidence="1">
    <location>
        <begin position="32"/>
        <end position="56"/>
    </location>
</feature>
<accession>A0ABW1NR77</accession>
<proteinExistence type="predicted"/>
<feature type="transmembrane region" description="Helical" evidence="1">
    <location>
        <begin position="145"/>
        <end position="167"/>
    </location>
</feature>
<reference evidence="3" key="1">
    <citation type="journal article" date="2019" name="Int. J. Syst. Evol. Microbiol.">
        <title>The Global Catalogue of Microorganisms (GCM) 10K type strain sequencing project: providing services to taxonomists for standard genome sequencing and annotation.</title>
        <authorList>
            <consortium name="The Broad Institute Genomics Platform"/>
            <consortium name="The Broad Institute Genome Sequencing Center for Infectious Disease"/>
            <person name="Wu L."/>
            <person name="Ma J."/>
        </authorList>
    </citation>
    <scope>NUCLEOTIDE SEQUENCE [LARGE SCALE GENOMIC DNA]</scope>
    <source>
        <strain evidence="3">JCM 30346</strain>
    </source>
</reference>
<dbReference type="InterPro" id="IPR039708">
    <property type="entry name" value="MT1774/Rv1733c-like"/>
</dbReference>